<reference evidence="7 8" key="1">
    <citation type="submission" date="2023-03" db="EMBL/GenBank/DDBJ databases">
        <title>High-quality genome of Scylla paramamosain provides insights in environmental adaptation.</title>
        <authorList>
            <person name="Zhang L."/>
        </authorList>
    </citation>
    <scope>NUCLEOTIDE SEQUENCE [LARGE SCALE GENOMIC DNA]</scope>
    <source>
        <strain evidence="7">LZ_2023a</strain>
        <tissue evidence="7">Muscle</tissue>
    </source>
</reference>
<feature type="coiled-coil region" evidence="4">
    <location>
        <begin position="143"/>
        <end position="170"/>
    </location>
</feature>
<dbReference type="SUPFAM" id="SSF57850">
    <property type="entry name" value="RING/U-box"/>
    <property type="match status" value="1"/>
</dbReference>
<accession>A0AAW0STI6</accession>
<keyword evidence="2" id="KW-0862">Zinc</keyword>
<dbReference type="EMBL" id="JARAKH010000045">
    <property type="protein sequence ID" value="KAK8378421.1"/>
    <property type="molecule type" value="Genomic_DNA"/>
</dbReference>
<keyword evidence="1 3" id="KW-0479">Metal-binding</keyword>
<dbReference type="PROSITE" id="PS50089">
    <property type="entry name" value="ZF_RING_2"/>
    <property type="match status" value="1"/>
</dbReference>
<dbReference type="GO" id="GO:0008270">
    <property type="term" value="F:zinc ion binding"/>
    <property type="evidence" value="ECO:0007669"/>
    <property type="project" value="UniProtKB-KW"/>
</dbReference>
<dbReference type="PANTHER" id="PTHR46569">
    <property type="entry name" value="E3 UBIQUITIN-PROTEIN LIGASE TRAIP"/>
    <property type="match status" value="1"/>
</dbReference>
<dbReference type="Gene3D" id="3.30.40.10">
    <property type="entry name" value="Zinc/RING finger domain, C3HC4 (zinc finger)"/>
    <property type="match status" value="1"/>
</dbReference>
<gene>
    <name evidence="7" type="ORF">O3P69_011131</name>
</gene>
<dbReference type="GO" id="GO:0031297">
    <property type="term" value="P:replication fork processing"/>
    <property type="evidence" value="ECO:0007669"/>
    <property type="project" value="TreeGrafter"/>
</dbReference>
<dbReference type="PANTHER" id="PTHR46569:SF1">
    <property type="entry name" value="E3 UBIQUITIN-PROTEIN LIGASE RFWD3-RELATED"/>
    <property type="match status" value="1"/>
</dbReference>
<dbReference type="GO" id="GO:0005634">
    <property type="term" value="C:nucleus"/>
    <property type="evidence" value="ECO:0007669"/>
    <property type="project" value="TreeGrafter"/>
</dbReference>
<evidence type="ECO:0000256" key="3">
    <source>
        <dbReference type="PROSITE-ProRule" id="PRU00175"/>
    </source>
</evidence>
<comment type="caution">
    <text evidence="7">The sequence shown here is derived from an EMBL/GenBank/DDBJ whole genome shotgun (WGS) entry which is preliminary data.</text>
</comment>
<dbReference type="GO" id="GO:0061630">
    <property type="term" value="F:ubiquitin protein ligase activity"/>
    <property type="evidence" value="ECO:0007669"/>
    <property type="project" value="TreeGrafter"/>
</dbReference>
<evidence type="ECO:0000256" key="2">
    <source>
        <dbReference type="ARBA" id="ARBA00022833"/>
    </source>
</evidence>
<feature type="region of interest" description="Disordered" evidence="5">
    <location>
        <begin position="318"/>
        <end position="365"/>
    </location>
</feature>
<feature type="domain" description="RING-type" evidence="6">
    <location>
        <begin position="12"/>
        <end position="53"/>
    </location>
</feature>
<dbReference type="AlphaFoldDB" id="A0AAW0STI6"/>
<dbReference type="InterPro" id="IPR001841">
    <property type="entry name" value="Znf_RING"/>
</dbReference>
<sequence>MFVAPTEMRATCMICVDIIVQGQDVSATPCGHTFHAHCITEWIKVSKSCPQCRTKATERTLIKLFFETSDSEIETDPDTLQQQIDNLKFQLKLKEQEVKKHKEDAGNSKAQAVALREEFRARETIIVDKETTIRALKTQLLYVDSVVDKSKKMKEEVNELKGKLKLLQGLETVLTGTTEEVTLLVNGEAGGSSGVKNIATFCTVLKKELSRAVEKRTKMRSEMMVVMRKCKEAEKNAKSLKEEVDTLTISTRHLEQDNEGLANENTKLKAKIRALEQSIASPSDDVRSSALHRLLFESPAPALLKRLHSQLECDSVTPEVVRMRPSGITKESKEPTGQKEPDSGTTKLVDLVSPPPAKKPLSTSVHPLTDSCNIMKGGRGSYASLHAGPTTSQAWKDRQLVGDQVGYDGLGGHHRADEFPKPSPLMRQLPKKSKFLYKPVKGKGKTNKLTNYFENTFED</sequence>
<evidence type="ECO:0000259" key="6">
    <source>
        <dbReference type="PROSITE" id="PS50089"/>
    </source>
</evidence>
<keyword evidence="1 3" id="KW-0863">Zinc-finger</keyword>
<evidence type="ECO:0000256" key="4">
    <source>
        <dbReference type="SAM" id="Coils"/>
    </source>
</evidence>
<dbReference type="GO" id="GO:0016567">
    <property type="term" value="P:protein ubiquitination"/>
    <property type="evidence" value="ECO:0007669"/>
    <property type="project" value="TreeGrafter"/>
</dbReference>
<feature type="compositionally biased region" description="Basic and acidic residues" evidence="5">
    <location>
        <begin position="330"/>
        <end position="342"/>
    </location>
</feature>
<dbReference type="SMART" id="SM00184">
    <property type="entry name" value="RING"/>
    <property type="match status" value="1"/>
</dbReference>
<proteinExistence type="predicted"/>
<evidence type="ECO:0000313" key="7">
    <source>
        <dbReference type="EMBL" id="KAK8378421.1"/>
    </source>
</evidence>
<dbReference type="GO" id="GO:0090734">
    <property type="term" value="C:site of DNA damage"/>
    <property type="evidence" value="ECO:0007669"/>
    <property type="project" value="TreeGrafter"/>
</dbReference>
<evidence type="ECO:0000256" key="1">
    <source>
        <dbReference type="ARBA" id="ARBA00022771"/>
    </source>
</evidence>
<dbReference type="Proteomes" id="UP001487740">
    <property type="component" value="Unassembled WGS sequence"/>
</dbReference>
<keyword evidence="8" id="KW-1185">Reference proteome</keyword>
<feature type="coiled-coil region" evidence="4">
    <location>
        <begin position="223"/>
        <end position="278"/>
    </location>
</feature>
<evidence type="ECO:0000256" key="5">
    <source>
        <dbReference type="SAM" id="MobiDB-lite"/>
    </source>
</evidence>
<name>A0AAW0STI6_SCYPA</name>
<feature type="region of interest" description="Disordered" evidence="5">
    <location>
        <begin position="414"/>
        <end position="434"/>
    </location>
</feature>
<feature type="coiled-coil region" evidence="4">
    <location>
        <begin position="84"/>
        <end position="118"/>
    </location>
</feature>
<dbReference type="Pfam" id="PF13639">
    <property type="entry name" value="zf-RING_2"/>
    <property type="match status" value="1"/>
</dbReference>
<dbReference type="InterPro" id="IPR052639">
    <property type="entry name" value="TRAIP_ubiq-protein_ligase"/>
</dbReference>
<protein>
    <recommendedName>
        <fullName evidence="6">RING-type domain-containing protein</fullName>
    </recommendedName>
</protein>
<keyword evidence="4" id="KW-0175">Coiled coil</keyword>
<evidence type="ECO:0000313" key="8">
    <source>
        <dbReference type="Proteomes" id="UP001487740"/>
    </source>
</evidence>
<organism evidence="7 8">
    <name type="scientific">Scylla paramamosain</name>
    <name type="common">Mud crab</name>
    <dbReference type="NCBI Taxonomy" id="85552"/>
    <lineage>
        <taxon>Eukaryota</taxon>
        <taxon>Metazoa</taxon>
        <taxon>Ecdysozoa</taxon>
        <taxon>Arthropoda</taxon>
        <taxon>Crustacea</taxon>
        <taxon>Multicrustacea</taxon>
        <taxon>Malacostraca</taxon>
        <taxon>Eumalacostraca</taxon>
        <taxon>Eucarida</taxon>
        <taxon>Decapoda</taxon>
        <taxon>Pleocyemata</taxon>
        <taxon>Brachyura</taxon>
        <taxon>Eubrachyura</taxon>
        <taxon>Portunoidea</taxon>
        <taxon>Portunidae</taxon>
        <taxon>Portuninae</taxon>
        <taxon>Scylla</taxon>
    </lineage>
</organism>
<dbReference type="InterPro" id="IPR013083">
    <property type="entry name" value="Znf_RING/FYVE/PHD"/>
</dbReference>